<evidence type="ECO:0000313" key="4">
    <source>
        <dbReference type="Proteomes" id="UP000186817"/>
    </source>
</evidence>
<organism evidence="3 4">
    <name type="scientific">Symbiodinium microadriaticum</name>
    <name type="common">Dinoflagellate</name>
    <name type="synonym">Zooxanthella microadriatica</name>
    <dbReference type="NCBI Taxonomy" id="2951"/>
    <lineage>
        <taxon>Eukaryota</taxon>
        <taxon>Sar</taxon>
        <taxon>Alveolata</taxon>
        <taxon>Dinophyceae</taxon>
        <taxon>Suessiales</taxon>
        <taxon>Symbiodiniaceae</taxon>
        <taxon>Symbiodinium</taxon>
    </lineage>
</organism>
<dbReference type="EMBL" id="LSRX01000399">
    <property type="protein sequence ID" value="OLP98356.1"/>
    <property type="molecule type" value="Genomic_DNA"/>
</dbReference>
<dbReference type="Proteomes" id="UP000186817">
    <property type="component" value="Unassembled WGS sequence"/>
</dbReference>
<evidence type="ECO:0000313" key="3">
    <source>
        <dbReference type="EMBL" id="OLP98356.1"/>
    </source>
</evidence>
<proteinExistence type="predicted"/>
<dbReference type="OrthoDB" id="416161at2759"/>
<feature type="region of interest" description="Disordered" evidence="2">
    <location>
        <begin position="489"/>
        <end position="538"/>
    </location>
</feature>
<gene>
    <name evidence="3" type="ORF">AK812_SmicGene19184</name>
</gene>
<evidence type="ECO:0000256" key="2">
    <source>
        <dbReference type="SAM" id="MobiDB-lite"/>
    </source>
</evidence>
<name>A0A1Q9DT48_SYMMI</name>
<protein>
    <recommendedName>
        <fullName evidence="5">Endonuclease/exonuclease/phosphatase domain-containing protein</fullName>
    </recommendedName>
</protein>
<dbReference type="AlphaFoldDB" id="A0A1Q9DT48"/>
<accession>A0A1Q9DT48</accession>
<evidence type="ECO:0000256" key="1">
    <source>
        <dbReference type="SAM" id="Coils"/>
    </source>
</evidence>
<keyword evidence="4" id="KW-1185">Reference proteome</keyword>
<evidence type="ECO:0008006" key="5">
    <source>
        <dbReference type="Google" id="ProtNLM"/>
    </source>
</evidence>
<dbReference type="Gene3D" id="3.60.10.10">
    <property type="entry name" value="Endonuclease/exonuclease/phosphatase"/>
    <property type="match status" value="1"/>
</dbReference>
<feature type="compositionally biased region" description="Basic and acidic residues" evidence="2">
    <location>
        <begin position="496"/>
        <end position="526"/>
    </location>
</feature>
<keyword evidence="1" id="KW-0175">Coiled coil</keyword>
<dbReference type="InterPro" id="IPR036691">
    <property type="entry name" value="Endo/exonu/phosph_ase_sf"/>
</dbReference>
<sequence length="788" mass="88583">MLQETHWSRSMEWSSEDWHFCHSASLKANTAGVLIGVRATLARPDTISWKELLPGRLMQMRCYCNQQHMDLVCAYQHAMGFGDATKLQSIFSKRRSFWRELDALMHSLPYRSHVIVGGDMNCVSASGNPAGRVAIIRPLSSGLQQLHSALTPARSDRPLRPRLPQRETSDGYIVGFWQLRRRLSRLHWRDAQGIFTAWRLAMKLRSAKKRLDQHLRRTKRVQILTVLGDAEEAARGKLMGSFYKYVNLLCPTASMQRIRLRNQSGELLSTQAECQLLADYAKMLFTGQPWVLPPLRPVSSDLFSAPRWLQAFRDIPWEKAVPIFTPSLSSWKDAAPHICEALAAIASDCFSAEQPVIPSEWASAFDSLPYREIYFSLTEVAARCKRSVNTFGGAMDMPVVRSFGEACAAGPATAAVPGTTPAMFQRFPGHPMLMALTPGWYFGIRQQDASEYLELLLRRIAFSKALLAMTLEASDELTSFDFLASYAPGGKAPPSGHEEPIPKWQRRDKGPDGKGRGGPPKRDRESGPPPRQGNRGSHHGSYGYDSWLNWASPSELEQLRHQVSQLQRIVVRHEDALNLMRQEVAFIVHFRVGVDSSLIPPIYQAQLGWRELRNSSPDQFDAPLRNVLMSCVVKEFQKRLQQLEEPASQGTRDGLTKAGYLDACATPWRWQYLQWDPTKRVQVINNSRGHITHSTVKESLATLAEGLKQTDSLTRFHPLRKLTESMVGESIGFALQFPFQGELARNMYCAVLELCNCAATQLIAAQIRVDRGQRSSLANAIAKHGASY</sequence>
<reference evidence="3 4" key="1">
    <citation type="submission" date="2016-02" db="EMBL/GenBank/DDBJ databases">
        <title>Genome analysis of coral dinoflagellate symbionts highlights evolutionary adaptations to a symbiotic lifestyle.</title>
        <authorList>
            <person name="Aranda M."/>
            <person name="Li Y."/>
            <person name="Liew Y.J."/>
            <person name="Baumgarten S."/>
            <person name="Simakov O."/>
            <person name="Wilson M."/>
            <person name="Piel J."/>
            <person name="Ashoor H."/>
            <person name="Bougouffa S."/>
            <person name="Bajic V.B."/>
            <person name="Ryu T."/>
            <person name="Ravasi T."/>
            <person name="Bayer T."/>
            <person name="Micklem G."/>
            <person name="Kim H."/>
            <person name="Bhak J."/>
            <person name="Lajeunesse T.C."/>
            <person name="Voolstra C.R."/>
        </authorList>
    </citation>
    <scope>NUCLEOTIDE SEQUENCE [LARGE SCALE GENOMIC DNA]</scope>
    <source>
        <strain evidence="3 4">CCMP2467</strain>
    </source>
</reference>
<feature type="coiled-coil region" evidence="1">
    <location>
        <begin position="556"/>
        <end position="583"/>
    </location>
</feature>
<dbReference type="SUPFAM" id="SSF56219">
    <property type="entry name" value="DNase I-like"/>
    <property type="match status" value="1"/>
</dbReference>
<comment type="caution">
    <text evidence="3">The sequence shown here is derived from an EMBL/GenBank/DDBJ whole genome shotgun (WGS) entry which is preliminary data.</text>
</comment>